<evidence type="ECO:0000313" key="1">
    <source>
        <dbReference type="EMBL" id="STP30694.1"/>
    </source>
</evidence>
<dbReference type="EMBL" id="UGIF01000002">
    <property type="protein sequence ID" value="STP30694.1"/>
    <property type="molecule type" value="Genomic_DNA"/>
</dbReference>
<dbReference type="AlphaFoldDB" id="A0A377KQR6"/>
<proteinExistence type="predicted"/>
<dbReference type="Proteomes" id="UP000254070">
    <property type="component" value="Unassembled WGS sequence"/>
</dbReference>
<gene>
    <name evidence="1" type="ORF">NCTC8129_02947</name>
</gene>
<dbReference type="RefSeq" id="WP_115235924.1">
    <property type="nucleotide sequence ID" value="NZ_UGIF01000002.1"/>
</dbReference>
<accession>A0A377KQR6</accession>
<organism evidence="1 2">
    <name type="scientific">Enterococcus durans</name>
    <dbReference type="NCBI Taxonomy" id="53345"/>
    <lineage>
        <taxon>Bacteria</taxon>
        <taxon>Bacillati</taxon>
        <taxon>Bacillota</taxon>
        <taxon>Bacilli</taxon>
        <taxon>Lactobacillales</taxon>
        <taxon>Enterococcaceae</taxon>
        <taxon>Enterococcus</taxon>
    </lineage>
</organism>
<reference evidence="1 2" key="1">
    <citation type="submission" date="2018-06" db="EMBL/GenBank/DDBJ databases">
        <authorList>
            <consortium name="Pathogen Informatics"/>
            <person name="Doyle S."/>
        </authorList>
    </citation>
    <scope>NUCLEOTIDE SEQUENCE [LARGE SCALE GENOMIC DNA]</scope>
    <source>
        <strain evidence="1 2">NCTC8129</strain>
    </source>
</reference>
<sequence>MAKIDDYRSDMIEYVELFDKNSNNNIIIQTGGATICGTPVDFDAEVKVNPLIDAMMDSFAEFRSKKIDDIEKDDEQSLVVRSIFLKDVTIIGERTTNIPFLVVFADQISAISLGNLE</sequence>
<protein>
    <submittedName>
        <fullName evidence="1">Uncharacterized protein</fullName>
    </submittedName>
</protein>
<name>A0A377KQR6_9ENTE</name>
<evidence type="ECO:0000313" key="2">
    <source>
        <dbReference type="Proteomes" id="UP000254070"/>
    </source>
</evidence>